<dbReference type="Gene3D" id="1.10.472.20">
    <property type="entry name" value="Nitrile hydratase, beta subunit"/>
    <property type="match status" value="1"/>
</dbReference>
<dbReference type="InterPro" id="IPR023808">
    <property type="entry name" value="Nitrile_Hydratase_acc_put"/>
</dbReference>
<reference evidence="2 3" key="1">
    <citation type="submission" date="2020-04" db="EMBL/GenBank/DDBJ databases">
        <authorList>
            <person name="Yoon J."/>
        </authorList>
    </citation>
    <scope>NUCLEOTIDE SEQUENCE [LARGE SCALE GENOMIC DNA]</scope>
    <source>
        <strain evidence="2 3">KMU-115</strain>
    </source>
</reference>
<proteinExistence type="predicted"/>
<evidence type="ECO:0000259" key="1">
    <source>
        <dbReference type="Pfam" id="PF21006"/>
    </source>
</evidence>
<protein>
    <submittedName>
        <fullName evidence="2">Nitrile hydratase accessory protein</fullName>
    </submittedName>
</protein>
<dbReference type="AlphaFoldDB" id="A0A7X6GX35"/>
<dbReference type="InterPro" id="IPR049054">
    <property type="entry name" value="CN_hydtase_beta-like_N"/>
</dbReference>
<dbReference type="NCBIfam" id="TIGR03889">
    <property type="entry name" value="nitrile_acc"/>
    <property type="match status" value="1"/>
</dbReference>
<accession>A0A7X6GX35</accession>
<evidence type="ECO:0000313" key="3">
    <source>
        <dbReference type="Proteomes" id="UP000526408"/>
    </source>
</evidence>
<feature type="domain" description="Nitrile hydratase beta subunit-like N-terminal" evidence="1">
    <location>
        <begin position="11"/>
        <end position="89"/>
    </location>
</feature>
<sequence length="106" mass="11703">MPGSPTLNLPEAPFQEPWQAQLFALTVALNEAGQFEWREWAAVFGPRVQDADAVTYWTVWAEALVSLLEERGVAAAEEVQRMTERWQAAARATPHGQPILLSAAEG</sequence>
<dbReference type="InterPro" id="IPR042262">
    <property type="entry name" value="CN_hydtase_beta_C"/>
</dbReference>
<dbReference type="EMBL" id="JAAZQQ010000002">
    <property type="protein sequence ID" value="NKX43985.1"/>
    <property type="molecule type" value="Genomic_DNA"/>
</dbReference>
<dbReference type="Pfam" id="PF21006">
    <property type="entry name" value="NHase_beta_N"/>
    <property type="match status" value="1"/>
</dbReference>
<dbReference type="Proteomes" id="UP000526408">
    <property type="component" value="Unassembled WGS sequence"/>
</dbReference>
<dbReference type="InterPro" id="IPR008990">
    <property type="entry name" value="Elect_transpt_acc-like_dom_sf"/>
</dbReference>
<organism evidence="2 3">
    <name type="scientific">Roseicyclus persicicus</name>
    <dbReference type="NCBI Taxonomy" id="2650661"/>
    <lineage>
        <taxon>Bacteria</taxon>
        <taxon>Pseudomonadati</taxon>
        <taxon>Pseudomonadota</taxon>
        <taxon>Alphaproteobacteria</taxon>
        <taxon>Rhodobacterales</taxon>
        <taxon>Roseobacteraceae</taxon>
        <taxon>Roseicyclus</taxon>
    </lineage>
</organism>
<gene>
    <name evidence="2" type="ORF">HCU73_05235</name>
</gene>
<name>A0A7X6GX35_9RHOB</name>
<evidence type="ECO:0000313" key="2">
    <source>
        <dbReference type="EMBL" id="NKX43985.1"/>
    </source>
</evidence>
<comment type="caution">
    <text evidence="2">The sequence shown here is derived from an EMBL/GenBank/DDBJ whole genome shotgun (WGS) entry which is preliminary data.</text>
</comment>
<keyword evidence="3" id="KW-1185">Reference proteome</keyword>
<dbReference type="SUPFAM" id="SSF50090">
    <property type="entry name" value="Electron transport accessory proteins"/>
    <property type="match status" value="1"/>
</dbReference>